<dbReference type="InterPro" id="IPR001584">
    <property type="entry name" value="Integrase_cat-core"/>
</dbReference>
<evidence type="ECO:0000313" key="2">
    <source>
        <dbReference type="EMBL" id="MFD2935371.1"/>
    </source>
</evidence>
<dbReference type="PANTHER" id="PTHR46889:SF4">
    <property type="entry name" value="TRANSPOSASE INSO FOR INSERTION SEQUENCE ELEMENT IS911B-RELATED"/>
    <property type="match status" value="1"/>
</dbReference>
<proteinExistence type="predicted"/>
<dbReference type="SUPFAM" id="SSF53098">
    <property type="entry name" value="Ribonuclease H-like"/>
    <property type="match status" value="1"/>
</dbReference>
<accession>A0ABW6AIP4</accession>
<keyword evidence="3" id="KW-1185">Reference proteome</keyword>
<dbReference type="Pfam" id="PF13683">
    <property type="entry name" value="rve_3"/>
    <property type="match status" value="1"/>
</dbReference>
<dbReference type="InterPro" id="IPR050900">
    <property type="entry name" value="Transposase_IS3/IS150/IS904"/>
</dbReference>
<name>A0ABW6AIP4_9BACT</name>
<dbReference type="Proteomes" id="UP001597512">
    <property type="component" value="Unassembled WGS sequence"/>
</dbReference>
<sequence length="76" mass="8960">MSRKGNCWDNAVAESFFKTFKSELVNHADFPTRSVARLATFEYVEGWYNRRRRHSSLKYQTPAQQESYFYTTPIAA</sequence>
<dbReference type="EMBL" id="JBHUOM010000014">
    <property type="protein sequence ID" value="MFD2935371.1"/>
    <property type="molecule type" value="Genomic_DNA"/>
</dbReference>
<dbReference type="PANTHER" id="PTHR46889">
    <property type="entry name" value="TRANSPOSASE INSF FOR INSERTION SEQUENCE IS3B-RELATED"/>
    <property type="match status" value="1"/>
</dbReference>
<dbReference type="Gene3D" id="3.30.420.10">
    <property type="entry name" value="Ribonuclease H-like superfamily/Ribonuclease H"/>
    <property type="match status" value="1"/>
</dbReference>
<dbReference type="InterPro" id="IPR036397">
    <property type="entry name" value="RNaseH_sf"/>
</dbReference>
<comment type="caution">
    <text evidence="2">The sequence shown here is derived from an EMBL/GenBank/DDBJ whole genome shotgun (WGS) entry which is preliminary data.</text>
</comment>
<protein>
    <submittedName>
        <fullName evidence="2">Integrase core domain-containing protein</fullName>
    </submittedName>
</protein>
<dbReference type="InterPro" id="IPR012337">
    <property type="entry name" value="RNaseH-like_sf"/>
</dbReference>
<evidence type="ECO:0000313" key="3">
    <source>
        <dbReference type="Proteomes" id="UP001597512"/>
    </source>
</evidence>
<organism evidence="2 3">
    <name type="scientific">Spirosoma flavum</name>
    <dbReference type="NCBI Taxonomy" id="2048557"/>
    <lineage>
        <taxon>Bacteria</taxon>
        <taxon>Pseudomonadati</taxon>
        <taxon>Bacteroidota</taxon>
        <taxon>Cytophagia</taxon>
        <taxon>Cytophagales</taxon>
        <taxon>Cytophagaceae</taxon>
        <taxon>Spirosoma</taxon>
    </lineage>
</organism>
<feature type="domain" description="Integrase catalytic" evidence="1">
    <location>
        <begin position="1"/>
        <end position="62"/>
    </location>
</feature>
<evidence type="ECO:0000259" key="1">
    <source>
        <dbReference type="Pfam" id="PF13683"/>
    </source>
</evidence>
<dbReference type="RefSeq" id="WP_381503185.1">
    <property type="nucleotide sequence ID" value="NZ_JBHUOM010000014.1"/>
</dbReference>
<gene>
    <name evidence="2" type="ORF">ACFS25_16410</name>
</gene>
<reference evidence="3" key="1">
    <citation type="journal article" date="2019" name="Int. J. Syst. Evol. Microbiol.">
        <title>The Global Catalogue of Microorganisms (GCM) 10K type strain sequencing project: providing services to taxonomists for standard genome sequencing and annotation.</title>
        <authorList>
            <consortium name="The Broad Institute Genomics Platform"/>
            <consortium name="The Broad Institute Genome Sequencing Center for Infectious Disease"/>
            <person name="Wu L."/>
            <person name="Ma J."/>
        </authorList>
    </citation>
    <scope>NUCLEOTIDE SEQUENCE [LARGE SCALE GENOMIC DNA]</scope>
    <source>
        <strain evidence="3">KCTC 52490</strain>
    </source>
</reference>